<evidence type="ECO:0000256" key="2">
    <source>
        <dbReference type="ARBA" id="ARBA00022679"/>
    </source>
</evidence>
<dbReference type="GO" id="GO:0000448">
    <property type="term" value="P:cleavage in ITS2 between 5.8S rRNA and LSU-rRNA of tricistronic rRNA transcript (SSU-rRNA, 5.8S rRNA, LSU-rRNA)"/>
    <property type="evidence" value="ECO:0007669"/>
    <property type="project" value="TreeGrafter"/>
</dbReference>
<dbReference type="Pfam" id="PF03133">
    <property type="entry name" value="TTL"/>
    <property type="match status" value="2"/>
</dbReference>
<feature type="region of interest" description="Disordered" evidence="6">
    <location>
        <begin position="1154"/>
        <end position="1178"/>
    </location>
</feature>
<evidence type="ECO:0000256" key="1">
    <source>
        <dbReference type="ARBA" id="ARBA00011003"/>
    </source>
</evidence>
<name>A0A812MTP5_9DINO</name>
<dbReference type="InterPro" id="IPR045116">
    <property type="entry name" value="Clp1/Grc3"/>
</dbReference>
<dbReference type="InterPro" id="IPR013584">
    <property type="entry name" value="RAP"/>
</dbReference>
<proteinExistence type="inferred from homology"/>
<protein>
    <submittedName>
        <fullName evidence="8">GRC3 protein</fullName>
    </submittedName>
</protein>
<dbReference type="InterPro" id="IPR032319">
    <property type="entry name" value="CLP1_P"/>
</dbReference>
<evidence type="ECO:0000256" key="3">
    <source>
        <dbReference type="ARBA" id="ARBA00022741"/>
    </source>
</evidence>
<dbReference type="InterPro" id="IPR027417">
    <property type="entry name" value="P-loop_NTPase"/>
</dbReference>
<reference evidence="8" key="1">
    <citation type="submission" date="2021-02" db="EMBL/GenBank/DDBJ databases">
        <authorList>
            <person name="Dougan E. K."/>
            <person name="Rhodes N."/>
            <person name="Thang M."/>
            <person name="Chan C."/>
        </authorList>
    </citation>
    <scope>NUCLEOTIDE SEQUENCE</scope>
</reference>
<evidence type="ECO:0000256" key="4">
    <source>
        <dbReference type="ARBA" id="ARBA00022777"/>
    </source>
</evidence>
<sequence length="2094" mass="228891">MVKVLSANLFDAAAKVLVEAGDTLRPQDVANCTWAFATLRHPHPEIFSGLGASAARRLHEFRPEQVAVLVWAFALVRWRLEKLFEAVQHDVVDRYTHFSPDSLANVLHSFTLVGHDGAQVILEAGSRWLKEQSDNCDFSYIGVLLVALGSCPHTFAQTCRPLCSFDSQYTQSCQISRWYTTALLERLQGDGVWGQIAAKSFSCESLNGSDCENATSCQVSGSGCAADRAWMARKLASPLWQGGASLGAKCGLLGQVMAGEAECMEMDEAACDSYNGTAGCLWDPVRSSCGLPPAVVLALLRQDFRDELVRLALRRERCASVTSEDLCKGSCWWDAAAMRCNLLAVEALLAVVDEDCPLRTVLSTQAACDELSEESCRAAAWQSGTQDCIWVNGCQANPRTLEMVLLRQLGLMTAQMEDSMTSSMATCGNLTDCDAQTPAFCVEDLPPLHGAAVQRASNVAAPHIATNLSEYKSKALAKLVFATTKTSEPVKGDLVEILAQEFLRRADSMSMSLLTAMLLAFWKADLSNPDFFRQAASKVQACLKDFETSEFIRLLKIFAAAGAMEPAFVQDMVDEAQRRLPSLRATELVNLAKTLLQIGQASPFLLENLAEHGDKVLPQMSQKELTSFLRSLSGLGLTSASSSGKALFRQAASKATRQLLRSKDDRRYSLKSSDLACLSRVFARAAAATGPLADKYQASAETPAELREAINAFLQAAVEEARQRLDEFQASPACLVGVLWAASECKVKCESLMKATIAVLLPSDAGGCDNNLQRLQLPELAELAKALTHLGVEQVELYKALADVAVACMQEANNAQNYAQPSPRTRMSHKVWSGSKQSRSQRIIKRLLPHESSCGVEFLLPLRVGEEVSLSGTLEVRVLRGCAEIWGASLLPSKRFRRLVVPPWCSTPRIRAVRGKSLGSRQVDASAEAQDVQDFLAGHRWPVVLCLKLCRESRDTLNAELAAPRMRAVLTSPSDHPRLTAHRAWPSILQHFLVECVHCYSEKPPVLLVMGPKGVGKSTCCRYFVNSLLSECPEVYFLETDLGQPELGPPGVVTLHRITQPLLQVPHAEQHHHQRLAAFFAGAVTPSTHPELFVASVAAAFNSYIEAQQGVVRPAPLMVNSHGWTTGLGLELVQQVVAISRAQLVLRLKPSEPRLKRPAEDPAEAVCKGVPDEPKPRRTSLARCGPLARAFGRFQKPSASDDALVLVDVESAAKGAGASPTAAQLRWLRIAGHFQPNLDPCLAPHAVAPQTFFSMVPRWRLQMKGLRFGLIAGHLLHSEVEAALTGTVVALCSQPQSEESQEVEVRSSEDLSLLEPHEAPIEFVAYAFVHSFDFREIAWEANSTRYGCRKQGREHERQYPPAKAAAGPPEEHLVPAAELLSLLATVGISGSVLASTTADKVLSVLDQADTEIKLPAWVIARCIAGLALSVPVGRILSALKLLARAATARAVELLPEERALIFWSLSLQGCYEEFFEAVLEQTPWTLWAPKLQDELVISGNGYVPSPKLVALCQVHLADLALRIEGGGDRAGLSAAQRSHVVEAAQVMARIRPEIPAEAEPISQALISMDLLPSLGSSTPEGSGLCLEEAAFPAIQSGNTRATKRSTRIRWNMGPCQHRTWLSALRKTGLEGEFCNLMQWRGFQFGSRRVTIKMKDFCHDKYELARELLQNPSLSGTMPETYLGVEEFVASRRNVEGLWFLKLSDVDYGCGVRPFQGPKTEEELQDLLELAFLEASQSVTALRKAKGCKPRPLGRQIVIQRAVESPLSSDGHKEDFRVYVCCTASHSPRKIFVYQKIGVRKAPKPTNPMHGLSRASHCTHYGRITPAASSTDYHHYDVIFPKLCASIAQVMQHFGPSLEEGSAVLLGMDFICDESLKPWLLEINQVPRLCYDDPHVQAWTESMAMDFIQLVVLPEFGLPLSIRVSSSSIRGSGASTVSIEVDRPGDLLFDIDSGKAHRFLPTALRRRLLWCLGYTVVVLPWYEVNCCDNEQLVALLRARLAEVTPPRPRFSSAGGGQSKLQEADERNRVSSAEASGNSSSSGLAIFASSYASVVCGAHSVVCFGLRVWIDCCWSCCNHGRSPKLVAAILVSCFKH</sequence>
<evidence type="ECO:0000256" key="6">
    <source>
        <dbReference type="SAM" id="MobiDB-lite"/>
    </source>
</evidence>
<dbReference type="GO" id="GO:0051731">
    <property type="term" value="F:polynucleotide 5'-hydroxyl-kinase activity"/>
    <property type="evidence" value="ECO:0007669"/>
    <property type="project" value="InterPro"/>
</dbReference>
<dbReference type="InterPro" id="IPR004344">
    <property type="entry name" value="TTL/TTLL_fam"/>
</dbReference>
<comment type="similarity">
    <text evidence="1">Belongs to the Clp1 family. NOL9/GRC3 subfamily.</text>
</comment>
<evidence type="ECO:0000313" key="9">
    <source>
        <dbReference type="Proteomes" id="UP000601435"/>
    </source>
</evidence>
<dbReference type="Gene3D" id="3.40.50.300">
    <property type="entry name" value="P-loop containing nucleotide triphosphate hydrolases"/>
    <property type="match status" value="1"/>
</dbReference>
<dbReference type="SUPFAM" id="SSF56059">
    <property type="entry name" value="Glutathione synthetase ATP-binding domain-like"/>
    <property type="match status" value="1"/>
</dbReference>
<keyword evidence="5" id="KW-0067">ATP-binding</keyword>
<feature type="compositionally biased region" description="Low complexity" evidence="6">
    <location>
        <begin position="2029"/>
        <end position="2039"/>
    </location>
</feature>
<dbReference type="PANTHER" id="PTHR12755:SF3">
    <property type="entry name" value="POLYNUCLEOTIDE 5'-HYDROXYL-KINASE NOL9"/>
    <property type="match status" value="1"/>
</dbReference>
<comment type="caution">
    <text evidence="8">The sequence shown here is derived from an EMBL/GenBank/DDBJ whole genome shotgun (WGS) entry which is preliminary data.</text>
</comment>
<dbReference type="OrthoDB" id="371733at2759"/>
<keyword evidence="2" id="KW-0808">Transferase</keyword>
<dbReference type="SUPFAM" id="SSF52540">
    <property type="entry name" value="P-loop containing nucleoside triphosphate hydrolases"/>
    <property type="match status" value="1"/>
</dbReference>
<keyword evidence="4" id="KW-0418">Kinase</keyword>
<feature type="region of interest" description="Disordered" evidence="6">
    <location>
        <begin position="2004"/>
        <end position="2039"/>
    </location>
</feature>
<accession>A0A812MTP5</accession>
<feature type="domain" description="RAP" evidence="7">
    <location>
        <begin position="1938"/>
        <end position="1998"/>
    </location>
</feature>
<evidence type="ECO:0000259" key="7">
    <source>
        <dbReference type="SMART" id="SM00952"/>
    </source>
</evidence>
<keyword evidence="3" id="KW-0547">Nucleotide-binding</keyword>
<dbReference type="Gene3D" id="3.30.470.20">
    <property type="entry name" value="ATP-grasp fold, B domain"/>
    <property type="match status" value="1"/>
</dbReference>
<dbReference type="Pfam" id="PF16575">
    <property type="entry name" value="CLP1_P"/>
    <property type="match status" value="1"/>
</dbReference>
<evidence type="ECO:0000256" key="5">
    <source>
        <dbReference type="ARBA" id="ARBA00022840"/>
    </source>
</evidence>
<gene>
    <name evidence="8" type="primary">GRC3</name>
    <name evidence="8" type="ORF">SNEC2469_LOCUS6084</name>
</gene>
<dbReference type="SMART" id="SM00952">
    <property type="entry name" value="RAP"/>
    <property type="match status" value="1"/>
</dbReference>
<organism evidence="8 9">
    <name type="scientific">Symbiodinium necroappetens</name>
    <dbReference type="NCBI Taxonomy" id="1628268"/>
    <lineage>
        <taxon>Eukaryota</taxon>
        <taxon>Sar</taxon>
        <taxon>Alveolata</taxon>
        <taxon>Dinophyceae</taxon>
        <taxon>Suessiales</taxon>
        <taxon>Symbiodiniaceae</taxon>
        <taxon>Symbiodinium</taxon>
    </lineage>
</organism>
<dbReference type="GO" id="GO:0005634">
    <property type="term" value="C:nucleus"/>
    <property type="evidence" value="ECO:0007669"/>
    <property type="project" value="TreeGrafter"/>
</dbReference>
<evidence type="ECO:0000313" key="8">
    <source>
        <dbReference type="EMBL" id="CAE7263139.1"/>
    </source>
</evidence>
<dbReference type="EMBL" id="CAJNJA010010842">
    <property type="protein sequence ID" value="CAE7263139.1"/>
    <property type="molecule type" value="Genomic_DNA"/>
</dbReference>
<dbReference type="GO" id="GO:0005524">
    <property type="term" value="F:ATP binding"/>
    <property type="evidence" value="ECO:0007669"/>
    <property type="project" value="UniProtKB-KW"/>
</dbReference>
<keyword evidence="9" id="KW-1185">Reference proteome</keyword>
<dbReference type="Proteomes" id="UP000601435">
    <property type="component" value="Unassembled WGS sequence"/>
</dbReference>
<dbReference type="PANTHER" id="PTHR12755">
    <property type="entry name" value="CLEAVAGE/POLYADENYLATION FACTOR IA SUBUNIT CLP1P"/>
    <property type="match status" value="1"/>
</dbReference>